<sequence>MKRQTLSCYHVSLLSRNLSKDNLQHQATPAPTSLLPTSQISSGPKTEHASPRANQEIKPLLLNPLLPFYLSPLKTLGTSS</sequence>
<feature type="compositionally biased region" description="Polar residues" evidence="1">
    <location>
        <begin position="24"/>
        <end position="44"/>
    </location>
</feature>
<dbReference type="EMBL" id="FN430351">
    <property type="protein sequence ID" value="CAZ85460.1"/>
    <property type="molecule type" value="Genomic_DNA"/>
</dbReference>
<dbReference type="HOGENOM" id="CLU_2591521_0_0_1"/>
<dbReference type="Proteomes" id="UP000006911">
    <property type="component" value="Unassembled WGS sequence"/>
</dbReference>
<keyword evidence="3" id="KW-1185">Reference proteome</keyword>
<evidence type="ECO:0000313" key="2">
    <source>
        <dbReference type="EMBL" id="CAZ85460.1"/>
    </source>
</evidence>
<dbReference type="RefSeq" id="XP_002841269.1">
    <property type="nucleotide sequence ID" value="XM_002841223.1"/>
</dbReference>
<name>D5GLZ8_TUBMM</name>
<proteinExistence type="predicted"/>
<evidence type="ECO:0000256" key="1">
    <source>
        <dbReference type="SAM" id="MobiDB-lite"/>
    </source>
</evidence>
<dbReference type="KEGG" id="tml:GSTUM_00010337001"/>
<dbReference type="GeneID" id="9182763"/>
<feature type="region of interest" description="Disordered" evidence="1">
    <location>
        <begin position="22"/>
        <end position="55"/>
    </location>
</feature>
<protein>
    <submittedName>
        <fullName evidence="2">(Perigord truffle) hypothetical protein</fullName>
    </submittedName>
</protein>
<accession>D5GLZ8</accession>
<evidence type="ECO:0000313" key="3">
    <source>
        <dbReference type="Proteomes" id="UP000006911"/>
    </source>
</evidence>
<reference evidence="2 3" key="1">
    <citation type="journal article" date="2010" name="Nature">
        <title>Perigord black truffle genome uncovers evolutionary origins and mechanisms of symbiosis.</title>
        <authorList>
            <person name="Martin F."/>
            <person name="Kohler A."/>
            <person name="Murat C."/>
            <person name="Balestrini R."/>
            <person name="Coutinho P.M."/>
            <person name="Jaillon O."/>
            <person name="Montanini B."/>
            <person name="Morin E."/>
            <person name="Noel B."/>
            <person name="Percudani R."/>
            <person name="Porcel B."/>
            <person name="Rubini A."/>
            <person name="Amicucci A."/>
            <person name="Amselem J."/>
            <person name="Anthouard V."/>
            <person name="Arcioni S."/>
            <person name="Artiguenave F."/>
            <person name="Aury J.M."/>
            <person name="Ballario P."/>
            <person name="Bolchi A."/>
            <person name="Brenna A."/>
            <person name="Brun A."/>
            <person name="Buee M."/>
            <person name="Cantarel B."/>
            <person name="Chevalier G."/>
            <person name="Couloux A."/>
            <person name="Da Silva C."/>
            <person name="Denoeud F."/>
            <person name="Duplessis S."/>
            <person name="Ghignone S."/>
            <person name="Hilselberger B."/>
            <person name="Iotti M."/>
            <person name="Marcais B."/>
            <person name="Mello A."/>
            <person name="Miranda M."/>
            <person name="Pacioni G."/>
            <person name="Quesneville H."/>
            <person name="Riccioni C."/>
            <person name="Ruotolo R."/>
            <person name="Splivallo R."/>
            <person name="Stocchi V."/>
            <person name="Tisserant E."/>
            <person name="Viscomi A.R."/>
            <person name="Zambonelli A."/>
            <person name="Zampieri E."/>
            <person name="Henrissat B."/>
            <person name="Lebrun M.H."/>
            <person name="Paolocci F."/>
            <person name="Bonfante P."/>
            <person name="Ottonello S."/>
            <person name="Wincker P."/>
        </authorList>
    </citation>
    <scope>NUCLEOTIDE SEQUENCE [LARGE SCALE GENOMIC DNA]</scope>
    <source>
        <strain evidence="2 3">Mel28</strain>
    </source>
</reference>
<gene>
    <name evidence="2" type="ORF">GSTUM_00010337001</name>
</gene>
<dbReference type="InParanoid" id="D5GLZ8"/>
<organism evidence="2 3">
    <name type="scientific">Tuber melanosporum (strain Mel28)</name>
    <name type="common">Perigord black truffle</name>
    <dbReference type="NCBI Taxonomy" id="656061"/>
    <lineage>
        <taxon>Eukaryota</taxon>
        <taxon>Fungi</taxon>
        <taxon>Dikarya</taxon>
        <taxon>Ascomycota</taxon>
        <taxon>Pezizomycotina</taxon>
        <taxon>Pezizomycetes</taxon>
        <taxon>Pezizales</taxon>
        <taxon>Tuberaceae</taxon>
        <taxon>Tuber</taxon>
    </lineage>
</organism>
<dbReference type="AlphaFoldDB" id="D5GLZ8"/>